<keyword evidence="6 7" id="KW-0472">Membrane</keyword>
<dbReference type="Proteomes" id="UP001652504">
    <property type="component" value="Unassembled WGS sequence"/>
</dbReference>
<sequence>MILRTCLIALTVISVVCDTMLLPFYPQFFAREFAMESSVHTGAYIAMNCVTVMLALPFWAALAKRVNEVHIWVYTQLAAASLGLICYFATDLVTFWIASQLMLVFKASYLLIYPFVLRLEEKHKHLGIVGLFSVLMHFGGIGGALVGGWIFETFAPRDVFLVSLSGDLLQVGICLWLIQRLSLAATYSASAVKHETKRASTPSFIWWIGAATLGVYAFAFLARPFFATHWLSLSSDASETLAGFVYALPAWTALTMLCFNHYRSKIRVPRLHQHHTFMLSLAVASAGLFLHTSTQFEIIVLGRILLGIAMFQLTVLLEVMLFERSEPKHYAKDFSLVHIFQNLGVIAASLTAGVLVSGNAITQPFYAASAGFALCFVVVFVVHRCKYVSNPQSAPPPHLNSTTEQ</sequence>
<evidence type="ECO:0000256" key="3">
    <source>
        <dbReference type="ARBA" id="ARBA00022475"/>
    </source>
</evidence>
<evidence type="ECO:0000256" key="2">
    <source>
        <dbReference type="ARBA" id="ARBA00022448"/>
    </source>
</evidence>
<feature type="transmembrane region" description="Helical" evidence="7">
    <location>
        <begin position="96"/>
        <end position="116"/>
    </location>
</feature>
<name>A0ABT3A6V0_9ALTE</name>
<evidence type="ECO:0000256" key="6">
    <source>
        <dbReference type="ARBA" id="ARBA00023136"/>
    </source>
</evidence>
<evidence type="ECO:0000256" key="7">
    <source>
        <dbReference type="SAM" id="Phobius"/>
    </source>
</evidence>
<feature type="transmembrane region" description="Helical" evidence="7">
    <location>
        <begin position="41"/>
        <end position="62"/>
    </location>
</feature>
<keyword evidence="5 7" id="KW-1133">Transmembrane helix</keyword>
<comment type="subcellular location">
    <subcellularLocation>
        <location evidence="1">Cell membrane</location>
        <topology evidence="1">Multi-pass membrane protein</topology>
    </subcellularLocation>
</comment>
<dbReference type="InterPro" id="IPR036259">
    <property type="entry name" value="MFS_trans_sf"/>
</dbReference>
<comment type="caution">
    <text evidence="8">The sequence shown here is derived from an EMBL/GenBank/DDBJ whole genome shotgun (WGS) entry which is preliminary data.</text>
</comment>
<proteinExistence type="predicted"/>
<dbReference type="EMBL" id="JAOWKX010000003">
    <property type="protein sequence ID" value="MCV2884418.1"/>
    <property type="molecule type" value="Genomic_DNA"/>
</dbReference>
<feature type="transmembrane region" description="Helical" evidence="7">
    <location>
        <begin position="364"/>
        <end position="382"/>
    </location>
</feature>
<reference evidence="8 9" key="1">
    <citation type="submission" date="2022-10" db="EMBL/GenBank/DDBJ databases">
        <title>Aestuariibacter sp. AA17 isolated from Montipora capitata coral fragment.</title>
        <authorList>
            <person name="Emsley S.A."/>
            <person name="Pfannmuller K.M."/>
            <person name="Loughran R.M."/>
            <person name="Shlafstein M."/>
            <person name="Papke E."/>
            <person name="Saw J.H."/>
            <person name="Ushijima B."/>
            <person name="Videau P."/>
        </authorList>
    </citation>
    <scope>NUCLEOTIDE SEQUENCE [LARGE SCALE GENOMIC DNA]</scope>
    <source>
        <strain evidence="8 9">AA17</strain>
    </source>
</reference>
<feature type="transmembrane region" description="Helical" evidence="7">
    <location>
        <begin position="298"/>
        <end position="322"/>
    </location>
</feature>
<dbReference type="Pfam" id="PF07690">
    <property type="entry name" value="MFS_1"/>
    <property type="match status" value="1"/>
</dbReference>
<protein>
    <submittedName>
        <fullName evidence="8">MFS transporter</fullName>
    </submittedName>
</protein>
<accession>A0ABT3A6V0</accession>
<organism evidence="8 9">
    <name type="scientific">Fluctibacter corallii</name>
    <dbReference type="NCBI Taxonomy" id="2984329"/>
    <lineage>
        <taxon>Bacteria</taxon>
        <taxon>Pseudomonadati</taxon>
        <taxon>Pseudomonadota</taxon>
        <taxon>Gammaproteobacteria</taxon>
        <taxon>Alteromonadales</taxon>
        <taxon>Alteromonadaceae</taxon>
        <taxon>Fluctibacter</taxon>
    </lineage>
</organism>
<evidence type="ECO:0000256" key="5">
    <source>
        <dbReference type="ARBA" id="ARBA00022989"/>
    </source>
</evidence>
<dbReference type="Gene3D" id="1.20.1250.20">
    <property type="entry name" value="MFS general substrate transporter like domains"/>
    <property type="match status" value="1"/>
</dbReference>
<keyword evidence="3" id="KW-1003">Cell membrane</keyword>
<evidence type="ECO:0000313" key="9">
    <source>
        <dbReference type="Proteomes" id="UP001652504"/>
    </source>
</evidence>
<evidence type="ECO:0000256" key="4">
    <source>
        <dbReference type="ARBA" id="ARBA00022692"/>
    </source>
</evidence>
<dbReference type="InterPro" id="IPR050171">
    <property type="entry name" value="MFS_Transporters"/>
</dbReference>
<gene>
    <name evidence="8" type="ORF">OE749_06900</name>
</gene>
<dbReference type="PANTHER" id="PTHR23517:SF2">
    <property type="entry name" value="MULTIDRUG RESISTANCE PROTEIN MDTH"/>
    <property type="match status" value="1"/>
</dbReference>
<evidence type="ECO:0000256" key="1">
    <source>
        <dbReference type="ARBA" id="ARBA00004651"/>
    </source>
</evidence>
<dbReference type="PANTHER" id="PTHR23517">
    <property type="entry name" value="RESISTANCE PROTEIN MDTM, PUTATIVE-RELATED-RELATED"/>
    <property type="match status" value="1"/>
</dbReference>
<keyword evidence="4 7" id="KW-0812">Transmembrane</keyword>
<dbReference type="RefSeq" id="WP_263711670.1">
    <property type="nucleotide sequence ID" value="NZ_JAOWKX010000003.1"/>
</dbReference>
<dbReference type="InterPro" id="IPR011701">
    <property type="entry name" value="MFS"/>
</dbReference>
<feature type="transmembrane region" description="Helical" evidence="7">
    <location>
        <begin position="241"/>
        <end position="262"/>
    </location>
</feature>
<dbReference type="SUPFAM" id="SSF103473">
    <property type="entry name" value="MFS general substrate transporter"/>
    <property type="match status" value="1"/>
</dbReference>
<feature type="transmembrane region" description="Helical" evidence="7">
    <location>
        <begin position="274"/>
        <end position="292"/>
    </location>
</feature>
<keyword evidence="9" id="KW-1185">Reference proteome</keyword>
<feature type="transmembrane region" description="Helical" evidence="7">
    <location>
        <begin position="204"/>
        <end position="221"/>
    </location>
</feature>
<feature type="transmembrane region" description="Helical" evidence="7">
    <location>
        <begin position="128"/>
        <end position="150"/>
    </location>
</feature>
<keyword evidence="2" id="KW-0813">Transport</keyword>
<feature type="transmembrane region" description="Helical" evidence="7">
    <location>
        <begin position="69"/>
        <end position="90"/>
    </location>
</feature>
<evidence type="ECO:0000313" key="8">
    <source>
        <dbReference type="EMBL" id="MCV2884418.1"/>
    </source>
</evidence>
<feature type="transmembrane region" description="Helical" evidence="7">
    <location>
        <begin position="170"/>
        <end position="192"/>
    </location>
</feature>
<feature type="transmembrane region" description="Helical" evidence="7">
    <location>
        <begin position="334"/>
        <end position="358"/>
    </location>
</feature>